<proteinExistence type="predicted"/>
<evidence type="ECO:0000313" key="2">
    <source>
        <dbReference type="EMBL" id="MCQ8770437.1"/>
    </source>
</evidence>
<keyword evidence="3" id="KW-1185">Reference proteome</keyword>
<feature type="compositionally biased region" description="Polar residues" evidence="1">
    <location>
        <begin position="53"/>
        <end position="64"/>
    </location>
</feature>
<name>A0A9X2LGH4_9ACTN</name>
<comment type="caution">
    <text evidence="2">The sequence shown here is derived from an EMBL/GenBank/DDBJ whole genome shotgun (WGS) entry which is preliminary data.</text>
</comment>
<feature type="region of interest" description="Disordered" evidence="1">
    <location>
        <begin position="53"/>
        <end position="81"/>
    </location>
</feature>
<evidence type="ECO:0000313" key="3">
    <source>
        <dbReference type="Proteomes" id="UP001142374"/>
    </source>
</evidence>
<evidence type="ECO:0000256" key="1">
    <source>
        <dbReference type="SAM" id="MobiDB-lite"/>
    </source>
</evidence>
<sequence length="168" mass="18232">MTLSWRQLASEPRERKGILVPRWKSARGSRSVAALTFIVAVLAFITPATATSGNHQGLTPQAQQAGLPHAEAGQGSVPGERQVQADCPAQNFCMFSGTSFTGSQFNLYRCDTYALSNWEGHGSWINNQAPGTRAQFLDQNSNVIYTTPGAYSASSSQDWTPVSYIRNC</sequence>
<dbReference type="Proteomes" id="UP001142374">
    <property type="component" value="Unassembled WGS sequence"/>
</dbReference>
<reference evidence="2" key="1">
    <citation type="submission" date="2022-06" db="EMBL/GenBank/DDBJ databases">
        <title>WGS of actinobacteria.</title>
        <authorList>
            <person name="Thawai C."/>
        </authorList>
    </citation>
    <scope>NUCLEOTIDE SEQUENCE</scope>
    <source>
        <strain evidence="2">AA8</strain>
    </source>
</reference>
<accession>A0A9X2LGH4</accession>
<dbReference type="Pfam" id="PF03995">
    <property type="entry name" value="Inhibitor_I36"/>
    <property type="match status" value="1"/>
</dbReference>
<organism evidence="2 3">
    <name type="scientific">Streptomyces telluris</name>
    <dbReference type="NCBI Taxonomy" id="2720021"/>
    <lineage>
        <taxon>Bacteria</taxon>
        <taxon>Bacillati</taxon>
        <taxon>Actinomycetota</taxon>
        <taxon>Actinomycetes</taxon>
        <taxon>Kitasatosporales</taxon>
        <taxon>Streptomycetaceae</taxon>
        <taxon>Streptomyces</taxon>
    </lineage>
</organism>
<dbReference type="EMBL" id="JANIID010000008">
    <property type="protein sequence ID" value="MCQ8770437.1"/>
    <property type="molecule type" value="Genomic_DNA"/>
</dbReference>
<dbReference type="RefSeq" id="WP_168095942.1">
    <property type="nucleotide sequence ID" value="NZ_JAATER010000522.1"/>
</dbReference>
<gene>
    <name evidence="2" type="ORF">NQU55_11675</name>
</gene>
<protein>
    <submittedName>
        <fullName evidence="2">Peptidase inhibitor family I36 protein</fullName>
    </submittedName>
</protein>
<dbReference type="AlphaFoldDB" id="A0A9X2LGH4"/>